<evidence type="ECO:0000259" key="1">
    <source>
        <dbReference type="Pfam" id="PF11716"/>
    </source>
</evidence>
<dbReference type="InterPro" id="IPR024344">
    <property type="entry name" value="MDMPI_metal-binding"/>
</dbReference>
<reference evidence="3" key="1">
    <citation type="submission" date="2016-10" db="EMBL/GenBank/DDBJ databases">
        <authorList>
            <person name="Varghese N."/>
            <person name="Submissions S."/>
        </authorList>
    </citation>
    <scope>NUCLEOTIDE SEQUENCE [LARGE SCALE GENOMIC DNA]</scope>
    <source>
        <strain evidence="3">CGMCC 4.5579</strain>
    </source>
</reference>
<dbReference type="GO" id="GO:0046872">
    <property type="term" value="F:metal ion binding"/>
    <property type="evidence" value="ECO:0007669"/>
    <property type="project" value="InterPro"/>
</dbReference>
<dbReference type="InterPro" id="IPR017520">
    <property type="entry name" value="CHP03086"/>
</dbReference>
<dbReference type="Pfam" id="PF11716">
    <property type="entry name" value="MDMPI_N"/>
    <property type="match status" value="1"/>
</dbReference>
<dbReference type="OrthoDB" id="5185819at2"/>
<dbReference type="RefSeq" id="WP_092527176.1">
    <property type="nucleotide sequence ID" value="NZ_FOWW01000001.1"/>
</dbReference>
<name>A0A1I5LB16_9PSEU</name>
<dbReference type="NCBIfam" id="TIGR03086">
    <property type="entry name" value="TIGR03086 family metal-binding protein"/>
    <property type="match status" value="1"/>
</dbReference>
<dbReference type="EMBL" id="FOWW01000001">
    <property type="protein sequence ID" value="SFO94352.1"/>
    <property type="molecule type" value="Genomic_DNA"/>
</dbReference>
<gene>
    <name evidence="2" type="ORF">SAMN05421810_101475</name>
</gene>
<sequence length="197" mass="21462">MSLSPAADRFRRTAAGFLARVEAVPAGRWSAPTPCPGWTARDVVAHVVNEQRRMLAAVTRTEPLPLHGVDVAEIGAIPAVAPDADLAAAWREIGDGLTAAIDDPDCADVPLPMPMGEQPFATIVELRPEDPLIHTWDLARATNLDERLEPDVVAHVFELLKPLDQLFRQPWAFGPRTPPPAGTDLQTEFLCFVGRRP</sequence>
<dbReference type="AlphaFoldDB" id="A0A1I5LB16"/>
<feature type="domain" description="Mycothiol-dependent maleylpyruvate isomerase metal-binding" evidence="1">
    <location>
        <begin position="11"/>
        <end position="139"/>
    </location>
</feature>
<evidence type="ECO:0000313" key="2">
    <source>
        <dbReference type="EMBL" id="SFO94352.1"/>
    </source>
</evidence>
<keyword evidence="3" id="KW-1185">Reference proteome</keyword>
<dbReference type="InterPro" id="IPR017517">
    <property type="entry name" value="Maleyloyr_isom"/>
</dbReference>
<dbReference type="Gene3D" id="1.20.120.450">
    <property type="entry name" value="dinb family like domain"/>
    <property type="match status" value="1"/>
</dbReference>
<proteinExistence type="predicted"/>
<dbReference type="STRING" id="587909.SAMN05421810_101475"/>
<accession>A0A1I5LB16</accession>
<dbReference type="InterPro" id="IPR034660">
    <property type="entry name" value="DinB/YfiT-like"/>
</dbReference>
<organism evidence="2 3">
    <name type="scientific">Amycolatopsis arida</name>
    <dbReference type="NCBI Taxonomy" id="587909"/>
    <lineage>
        <taxon>Bacteria</taxon>
        <taxon>Bacillati</taxon>
        <taxon>Actinomycetota</taxon>
        <taxon>Actinomycetes</taxon>
        <taxon>Pseudonocardiales</taxon>
        <taxon>Pseudonocardiaceae</taxon>
        <taxon>Amycolatopsis</taxon>
    </lineage>
</organism>
<dbReference type="SUPFAM" id="SSF109854">
    <property type="entry name" value="DinB/YfiT-like putative metalloenzymes"/>
    <property type="match status" value="1"/>
</dbReference>
<protein>
    <submittedName>
        <fullName evidence="2">TIGR03086 family protein</fullName>
    </submittedName>
</protein>
<evidence type="ECO:0000313" key="3">
    <source>
        <dbReference type="Proteomes" id="UP000198727"/>
    </source>
</evidence>
<dbReference type="Proteomes" id="UP000198727">
    <property type="component" value="Unassembled WGS sequence"/>
</dbReference>
<dbReference type="NCBIfam" id="TIGR03083">
    <property type="entry name" value="maleylpyruvate isomerase family mycothiol-dependent enzyme"/>
    <property type="match status" value="1"/>
</dbReference>